<evidence type="ECO:0000313" key="5">
    <source>
        <dbReference type="EMBL" id="MST72728.1"/>
    </source>
</evidence>
<dbReference type="InterPro" id="IPR001926">
    <property type="entry name" value="TrpB-like_PALP"/>
</dbReference>
<sequence length="304" mass="32667">MRHHYNSMGELVGNTPMLKINEMGVKPEVELFAKLELMNPAGSVKDRTGVWMVRDAEERGLLKPGSTIVEATAGNMGLGIAFAALGKGYKVVFVVPGKFSEEKQTLMRALGASIIHTPEEDGMLGAQAKMEELLGQIPGSVALRQFKNQANPQAHYESTAPEIWRDLGGHIDYFVAGAGSGGTFTGIMRYLKERDPAIRGVLADPVGSTMGGGEHAAYAIEGIGNDFVADTMDMGLVDEVIKVNDDQAYGASRELARKEGVFAGSSSGAALFAALQVAERIDHGTVVTLFPDRGDRYFSEHLYE</sequence>
<dbReference type="PANTHER" id="PTHR10314">
    <property type="entry name" value="CYSTATHIONINE BETA-SYNTHASE"/>
    <property type="match status" value="1"/>
</dbReference>
<dbReference type="EMBL" id="VUNC01000004">
    <property type="protein sequence ID" value="MST72728.1"/>
    <property type="molecule type" value="Genomic_DNA"/>
</dbReference>
<dbReference type="FunFam" id="3.40.50.1100:FF:000118">
    <property type="entry name" value="Related to CYS4-cystathionine beta-synthase"/>
    <property type="match status" value="1"/>
</dbReference>
<proteinExistence type="inferred from homology"/>
<dbReference type="PROSITE" id="PS00901">
    <property type="entry name" value="CYS_SYNTHASE"/>
    <property type="match status" value="1"/>
</dbReference>
<evidence type="ECO:0000256" key="1">
    <source>
        <dbReference type="ARBA" id="ARBA00001933"/>
    </source>
</evidence>
<comment type="caution">
    <text evidence="5">The sequence shown here is derived from an EMBL/GenBank/DDBJ whole genome shotgun (WGS) entry which is preliminary data.</text>
</comment>
<keyword evidence="6" id="KW-1185">Reference proteome</keyword>
<dbReference type="Proteomes" id="UP000469325">
    <property type="component" value="Unassembled WGS sequence"/>
</dbReference>
<dbReference type="CDD" id="cd01561">
    <property type="entry name" value="CBS_like"/>
    <property type="match status" value="1"/>
</dbReference>
<gene>
    <name evidence="5" type="ORF">FYJ68_06370</name>
</gene>
<evidence type="ECO:0000256" key="3">
    <source>
        <dbReference type="ARBA" id="ARBA00022898"/>
    </source>
</evidence>
<dbReference type="RefSeq" id="WP_154435156.1">
    <property type="nucleotide sequence ID" value="NZ_VUNC01000004.1"/>
</dbReference>
<dbReference type="GO" id="GO:0006535">
    <property type="term" value="P:cysteine biosynthetic process from serine"/>
    <property type="evidence" value="ECO:0007669"/>
    <property type="project" value="InterPro"/>
</dbReference>
<keyword evidence="3" id="KW-0663">Pyridoxal phosphate</keyword>
<dbReference type="Gene3D" id="3.40.50.1100">
    <property type="match status" value="2"/>
</dbReference>
<evidence type="ECO:0000259" key="4">
    <source>
        <dbReference type="Pfam" id="PF00291"/>
    </source>
</evidence>
<evidence type="ECO:0000313" key="6">
    <source>
        <dbReference type="Proteomes" id="UP000469325"/>
    </source>
</evidence>
<reference evidence="5 6" key="1">
    <citation type="submission" date="2019-08" db="EMBL/GenBank/DDBJ databases">
        <title>In-depth cultivation of the pig gut microbiome towards novel bacterial diversity and tailored functional studies.</title>
        <authorList>
            <person name="Wylensek D."/>
            <person name="Hitch T.C.A."/>
            <person name="Clavel T."/>
        </authorList>
    </citation>
    <scope>NUCLEOTIDE SEQUENCE [LARGE SCALE GENOMIC DNA]</scope>
    <source>
        <strain evidence="5 6">CA-Schmier-601-WT-1</strain>
    </source>
</reference>
<dbReference type="InterPro" id="IPR001216">
    <property type="entry name" value="P-phosphate_BS"/>
</dbReference>
<evidence type="ECO:0000256" key="2">
    <source>
        <dbReference type="ARBA" id="ARBA00007103"/>
    </source>
</evidence>
<accession>A0A6N7XNB1</accession>
<dbReference type="FunFam" id="3.40.50.1100:FF:000003">
    <property type="entry name" value="Cystathionine beta-synthase"/>
    <property type="match status" value="1"/>
</dbReference>
<feature type="domain" description="Tryptophan synthase beta chain-like PALP" evidence="4">
    <location>
        <begin position="11"/>
        <end position="292"/>
    </location>
</feature>
<dbReference type="InterPro" id="IPR036052">
    <property type="entry name" value="TrpB-like_PALP_sf"/>
</dbReference>
<dbReference type="SUPFAM" id="SSF53686">
    <property type="entry name" value="Tryptophan synthase beta subunit-like PLP-dependent enzymes"/>
    <property type="match status" value="1"/>
</dbReference>
<dbReference type="Pfam" id="PF00291">
    <property type="entry name" value="PALP"/>
    <property type="match status" value="1"/>
</dbReference>
<dbReference type="AlphaFoldDB" id="A0A6N7XNB1"/>
<comment type="cofactor">
    <cofactor evidence="1">
        <name>pyridoxal 5'-phosphate</name>
        <dbReference type="ChEBI" id="CHEBI:597326"/>
    </cofactor>
</comment>
<protein>
    <submittedName>
        <fullName evidence="5">Cysteine synthase family protein</fullName>
    </submittedName>
</protein>
<dbReference type="InterPro" id="IPR050214">
    <property type="entry name" value="Cys_Synth/Cystath_Beta-Synth"/>
</dbReference>
<dbReference type="GO" id="GO:0016765">
    <property type="term" value="F:transferase activity, transferring alkyl or aryl (other than methyl) groups"/>
    <property type="evidence" value="ECO:0007669"/>
    <property type="project" value="UniProtKB-ARBA"/>
</dbReference>
<name>A0A6N7XNB1_9ACTN</name>
<organism evidence="5 6">
    <name type="scientific">Olsenella porci</name>
    <dbReference type="NCBI Taxonomy" id="2652279"/>
    <lineage>
        <taxon>Bacteria</taxon>
        <taxon>Bacillati</taxon>
        <taxon>Actinomycetota</taxon>
        <taxon>Coriobacteriia</taxon>
        <taxon>Coriobacteriales</taxon>
        <taxon>Atopobiaceae</taxon>
        <taxon>Olsenella</taxon>
    </lineage>
</organism>
<comment type="similarity">
    <text evidence="2">Belongs to the cysteine synthase/cystathionine beta-synthase family.</text>
</comment>